<organism evidence="2 3">
    <name type="scientific">Streptomyces nanshensis</name>
    <dbReference type="NCBI Taxonomy" id="518642"/>
    <lineage>
        <taxon>Bacteria</taxon>
        <taxon>Bacillati</taxon>
        <taxon>Actinomycetota</taxon>
        <taxon>Actinomycetes</taxon>
        <taxon>Kitasatosporales</taxon>
        <taxon>Streptomycetaceae</taxon>
        <taxon>Streptomyces</taxon>
    </lineage>
</organism>
<dbReference type="InterPro" id="IPR018891">
    <property type="entry name" value="AIPR_C"/>
</dbReference>
<evidence type="ECO:0000313" key="2">
    <source>
        <dbReference type="EMBL" id="OEV09039.1"/>
    </source>
</evidence>
<reference evidence="2 3" key="1">
    <citation type="journal article" date="2016" name="Front. Microbiol.">
        <title>Comparative Genomics Analysis of Streptomyces Species Reveals Their Adaptation to the Marine Environment and Their Diversity at the Genomic Level.</title>
        <authorList>
            <person name="Tian X."/>
            <person name="Zhang Z."/>
            <person name="Yang T."/>
            <person name="Chen M."/>
            <person name="Li J."/>
            <person name="Chen F."/>
            <person name="Yang J."/>
            <person name="Li W."/>
            <person name="Zhang B."/>
            <person name="Zhang Z."/>
            <person name="Wu J."/>
            <person name="Zhang C."/>
            <person name="Long L."/>
            <person name="Xiao J."/>
        </authorList>
    </citation>
    <scope>NUCLEOTIDE SEQUENCE [LARGE SCALE GENOMIC DNA]</scope>
    <source>
        <strain evidence="2 3">SCSIO 10429</strain>
    </source>
</reference>
<dbReference type="EMBL" id="LJGW01000387">
    <property type="protein sequence ID" value="OEV09039.1"/>
    <property type="molecule type" value="Genomic_DNA"/>
</dbReference>
<accession>A0A1E7KYM9</accession>
<dbReference type="Pfam" id="PF10592">
    <property type="entry name" value="AIPR"/>
    <property type="match status" value="1"/>
</dbReference>
<gene>
    <name evidence="2" type="ORF">AN218_24035</name>
</gene>
<name>A0A1E7KYM9_9ACTN</name>
<protein>
    <recommendedName>
        <fullName evidence="1">Abortive phage infection protein C-terminal domain-containing protein</fullName>
    </recommendedName>
</protein>
<dbReference type="Proteomes" id="UP000176005">
    <property type="component" value="Unassembled WGS sequence"/>
</dbReference>
<comment type="caution">
    <text evidence="2">The sequence shown here is derived from an EMBL/GenBank/DDBJ whole genome shotgun (WGS) entry which is preliminary data.</text>
</comment>
<sequence>MPTGTGGGMKKLWVRHIKDALHTGFEEHIDLSDYEKAPASVREKAFLSRALAALTVQRFTELSAREAAAAVVDGTGDNGIDAIAIDSQQRKVIVVQSKWDGSGDGSLGLGDSRNFAAGFKDLLDTKFDRFNSRLRAHEEKITAALDDIDVTFILVVATTGVTELAGPSSAVFEDLLEEMNETQDVVSMEVLGLNDFHSFISEGLGGSRIDFNAQLGNWGTVSEPYEAYYGVVSAADIAGWYDRFGDRLFSQNIRKALGNTGVNESVAQTLLKDPQHFWYFNNGVTALCESVKKTPRGAATRTFGDFALTGVSIVNGAQTVASINQAAHKGENGLDEALVWVRFINLEGCPEGFATDVTRATNTQNTVETRDFVALDPEQDRLRTELALSLKKTYSIKRGEKTPSPEHGCTVVDATVALACANREPSLAVLAKSRVGGLWESTEKPPYRTLFNPGVGPYRVWRCVEVMREVDSTLEELKRQLEGRARSICLQGNRLVLHLVFRELDLQRIDDAEFDWTLELKRVPSLAKRALEALTSSVEEVHPGSYLTSLFKNRTKCRDLVQRVRAE</sequence>
<proteinExistence type="predicted"/>
<keyword evidence="3" id="KW-1185">Reference proteome</keyword>
<dbReference type="AlphaFoldDB" id="A0A1E7KYM9"/>
<evidence type="ECO:0000259" key="1">
    <source>
        <dbReference type="Pfam" id="PF10592"/>
    </source>
</evidence>
<dbReference type="PATRIC" id="fig|518642.10.peg.4369"/>
<evidence type="ECO:0000313" key="3">
    <source>
        <dbReference type="Proteomes" id="UP000176005"/>
    </source>
</evidence>
<feature type="domain" description="Abortive phage infection protein C-terminal" evidence="1">
    <location>
        <begin position="249"/>
        <end position="540"/>
    </location>
</feature>